<evidence type="ECO:0000256" key="1">
    <source>
        <dbReference type="SAM" id="Phobius"/>
    </source>
</evidence>
<feature type="transmembrane region" description="Helical" evidence="1">
    <location>
        <begin position="41"/>
        <end position="59"/>
    </location>
</feature>
<reference evidence="2" key="1">
    <citation type="submission" date="2021-02" db="EMBL/GenBank/DDBJ databases">
        <title>First Annotated Genome of the Yellow-green Alga Tribonema minus.</title>
        <authorList>
            <person name="Mahan K.M."/>
        </authorList>
    </citation>
    <scope>NUCLEOTIDE SEQUENCE</scope>
    <source>
        <strain evidence="2">UTEX B ZZ1240</strain>
    </source>
</reference>
<dbReference type="Proteomes" id="UP000664859">
    <property type="component" value="Unassembled WGS sequence"/>
</dbReference>
<keyword evidence="1" id="KW-1133">Transmembrane helix</keyword>
<evidence type="ECO:0000313" key="3">
    <source>
        <dbReference type="Proteomes" id="UP000664859"/>
    </source>
</evidence>
<keyword evidence="1" id="KW-0812">Transmembrane</keyword>
<protein>
    <submittedName>
        <fullName evidence="2">Uncharacterized protein</fullName>
    </submittedName>
</protein>
<proteinExistence type="predicted"/>
<comment type="caution">
    <text evidence="2">The sequence shown here is derived from an EMBL/GenBank/DDBJ whole genome shotgun (WGS) entry which is preliminary data.</text>
</comment>
<keyword evidence="1" id="KW-0472">Membrane</keyword>
<evidence type="ECO:0000313" key="2">
    <source>
        <dbReference type="EMBL" id="KAG5177362.1"/>
    </source>
</evidence>
<sequence>MPADQNNKHMRRMVKSNGFGRLQHRLLQSKETVKKGVLRGLARYLLIAALLFAPFFAVCEKFSPIELSSPPAIELHIPSAAAKDLGSLTIPQVSVKINSLKASARHVARTGESQLTLSSTAAAGAAALLLEPAVATVAAVATGLSETVVARAKLQKMRKGGGKRPPPSS</sequence>
<keyword evidence="3" id="KW-1185">Reference proteome</keyword>
<dbReference type="EMBL" id="JAFCMP010000525">
    <property type="protein sequence ID" value="KAG5177362.1"/>
    <property type="molecule type" value="Genomic_DNA"/>
</dbReference>
<accession>A0A835YL49</accession>
<gene>
    <name evidence="2" type="ORF">JKP88DRAFT_346949</name>
</gene>
<dbReference type="AlphaFoldDB" id="A0A835YL49"/>
<organism evidence="2 3">
    <name type="scientific">Tribonema minus</name>
    <dbReference type="NCBI Taxonomy" id="303371"/>
    <lineage>
        <taxon>Eukaryota</taxon>
        <taxon>Sar</taxon>
        <taxon>Stramenopiles</taxon>
        <taxon>Ochrophyta</taxon>
        <taxon>PX clade</taxon>
        <taxon>Xanthophyceae</taxon>
        <taxon>Tribonematales</taxon>
        <taxon>Tribonemataceae</taxon>
        <taxon>Tribonema</taxon>
    </lineage>
</organism>
<name>A0A835YL49_9STRA</name>